<name>G4TTL0_SERID</name>
<accession>G4TTL0</accession>
<keyword evidence="2" id="KW-0805">Transcription regulation</keyword>
<dbReference type="GO" id="GO:0000124">
    <property type="term" value="C:SAGA complex"/>
    <property type="evidence" value="ECO:0007669"/>
    <property type="project" value="TreeGrafter"/>
</dbReference>
<evidence type="ECO:0000256" key="4">
    <source>
        <dbReference type="ARBA" id="ARBA00023242"/>
    </source>
</evidence>
<dbReference type="STRING" id="1109443.G4TTL0"/>
<dbReference type="OrthoDB" id="10264870at2759"/>
<keyword evidence="3" id="KW-0804">Transcription</keyword>
<dbReference type="GO" id="GO:0003713">
    <property type="term" value="F:transcription coactivator activity"/>
    <property type="evidence" value="ECO:0007669"/>
    <property type="project" value="TreeGrafter"/>
</dbReference>
<dbReference type="GO" id="GO:0005634">
    <property type="term" value="C:nucleus"/>
    <property type="evidence" value="ECO:0007669"/>
    <property type="project" value="UniProtKB-SubCell"/>
</dbReference>
<proteinExistence type="predicted"/>
<dbReference type="GO" id="GO:0006357">
    <property type="term" value="P:regulation of transcription by RNA polymerase II"/>
    <property type="evidence" value="ECO:0007669"/>
    <property type="project" value="TreeGrafter"/>
</dbReference>
<dbReference type="Proteomes" id="UP000007148">
    <property type="component" value="Unassembled WGS sequence"/>
</dbReference>
<dbReference type="eggNOG" id="ENOG502RX84">
    <property type="taxonomic scope" value="Eukaryota"/>
</dbReference>
<keyword evidence="6" id="KW-1185">Reference proteome</keyword>
<evidence type="ECO:0000256" key="2">
    <source>
        <dbReference type="ARBA" id="ARBA00023015"/>
    </source>
</evidence>
<evidence type="ECO:0000256" key="3">
    <source>
        <dbReference type="ARBA" id="ARBA00023163"/>
    </source>
</evidence>
<dbReference type="InParanoid" id="G4TTL0"/>
<dbReference type="HOGENOM" id="CLU_821744_0_0_1"/>
<keyword evidence="4" id="KW-0539">Nucleus</keyword>
<organism evidence="5 6">
    <name type="scientific">Serendipita indica (strain DSM 11827)</name>
    <name type="common">Root endophyte fungus</name>
    <name type="synonym">Piriformospora indica</name>
    <dbReference type="NCBI Taxonomy" id="1109443"/>
    <lineage>
        <taxon>Eukaryota</taxon>
        <taxon>Fungi</taxon>
        <taxon>Dikarya</taxon>
        <taxon>Basidiomycota</taxon>
        <taxon>Agaricomycotina</taxon>
        <taxon>Agaricomycetes</taxon>
        <taxon>Sebacinales</taxon>
        <taxon>Serendipitaceae</taxon>
        <taxon>Serendipita</taxon>
    </lineage>
</organism>
<dbReference type="EMBL" id="CAFZ01000339">
    <property type="protein sequence ID" value="CCA74653.1"/>
    <property type="molecule type" value="Genomic_DNA"/>
</dbReference>
<evidence type="ECO:0000313" key="6">
    <source>
        <dbReference type="Proteomes" id="UP000007148"/>
    </source>
</evidence>
<dbReference type="InterPro" id="IPR024738">
    <property type="entry name" value="Hfi1/Tada1"/>
</dbReference>
<gene>
    <name evidence="5" type="ORF">PIIN_08604</name>
</gene>
<comment type="caution">
    <text evidence="5">The sequence shown here is derived from an EMBL/GenBank/DDBJ whole genome shotgun (WGS) entry which is preliminary data.</text>
</comment>
<dbReference type="PANTHER" id="PTHR21277:SF5">
    <property type="entry name" value="TRANSCRIPTIONAL ADAPTER 1"/>
    <property type="match status" value="1"/>
</dbReference>
<comment type="subcellular location">
    <subcellularLocation>
        <location evidence="1">Nucleus</location>
    </subcellularLocation>
</comment>
<protein>
    <submittedName>
        <fullName evidence="5">Uncharacterized protein</fullName>
    </submittedName>
</protein>
<reference evidence="5 6" key="1">
    <citation type="journal article" date="2011" name="PLoS Pathog.">
        <title>Endophytic Life Strategies Decoded by Genome and Transcriptome Analyses of the Mutualistic Root Symbiont Piriformospora indica.</title>
        <authorList>
            <person name="Zuccaro A."/>
            <person name="Lahrmann U."/>
            <person name="Guldener U."/>
            <person name="Langen G."/>
            <person name="Pfiffi S."/>
            <person name="Biedenkopf D."/>
            <person name="Wong P."/>
            <person name="Samans B."/>
            <person name="Grimm C."/>
            <person name="Basiewicz M."/>
            <person name="Murat C."/>
            <person name="Martin F."/>
            <person name="Kogel K.H."/>
        </authorList>
    </citation>
    <scope>NUCLEOTIDE SEQUENCE [LARGE SCALE GENOMIC DNA]</scope>
    <source>
        <strain evidence="5 6">DSM 11827</strain>
    </source>
</reference>
<dbReference type="PANTHER" id="PTHR21277">
    <property type="entry name" value="TRANSCRIPTIONAL ADAPTER 1"/>
    <property type="match status" value="1"/>
</dbReference>
<evidence type="ECO:0000313" key="5">
    <source>
        <dbReference type="EMBL" id="CCA74653.1"/>
    </source>
</evidence>
<evidence type="ECO:0000256" key="1">
    <source>
        <dbReference type="ARBA" id="ARBA00004123"/>
    </source>
</evidence>
<dbReference type="Pfam" id="PF12767">
    <property type="entry name" value="SAGA-Tad1"/>
    <property type="match status" value="1"/>
</dbReference>
<dbReference type="AlphaFoldDB" id="G4TTL0"/>
<sequence length="338" mass="37458">MAPAEVKAALAVALGSNAGPYWKTLSDFLQGKMSRAEFEDHVTEKLDTPQLKQLHNTLLLEIIGAACTTEPDTLTTHSIIPTNKRRRVHPYQGNSDDGETFHSRRLKQWISGLPKAERLDIQKQGAYAEAHVKEERLLLEEVGQDRGYDVESRGRPVPGSLALCTLTRALPTLPDLHERTRAVASEYNLGINPNTSRSFARLFNQALEDFLIKVITATLTTITRSDSQYESIQPPATVEAQSSFLSAKNSGIKVTMSVMSLLTTIHITPSILPFPSPAVLKVMMREFKWPDEPQETAVVNKGQKGLPLSAKPLSDYYRLFRAARSGGPLILSDYCAFQ</sequence>